<name>A0A1H5SLQ0_9RHOB</name>
<evidence type="ECO:0000313" key="2">
    <source>
        <dbReference type="EMBL" id="SEF51542.1"/>
    </source>
</evidence>
<organism evidence="2 3">
    <name type="scientific">Thalassococcus halodurans</name>
    <dbReference type="NCBI Taxonomy" id="373675"/>
    <lineage>
        <taxon>Bacteria</taxon>
        <taxon>Pseudomonadati</taxon>
        <taxon>Pseudomonadota</taxon>
        <taxon>Alphaproteobacteria</taxon>
        <taxon>Rhodobacterales</taxon>
        <taxon>Roseobacteraceae</taxon>
        <taxon>Thalassococcus</taxon>
    </lineage>
</organism>
<reference evidence="2 3" key="1">
    <citation type="submission" date="2016-10" db="EMBL/GenBank/DDBJ databases">
        <authorList>
            <person name="de Groot N.N."/>
        </authorList>
    </citation>
    <scope>NUCLEOTIDE SEQUENCE [LARGE SCALE GENOMIC DNA]</scope>
    <source>
        <strain evidence="2 3">DSM 26915</strain>
    </source>
</reference>
<keyword evidence="1" id="KW-0732">Signal</keyword>
<proteinExistence type="predicted"/>
<dbReference type="RefSeq" id="WP_103908695.1">
    <property type="nucleotide sequence ID" value="NZ_FNUZ01000001.1"/>
</dbReference>
<dbReference type="Pfam" id="PF09923">
    <property type="entry name" value="DUF2155"/>
    <property type="match status" value="1"/>
</dbReference>
<sequence length="121" mass="13084">MNRFLGSLALCVSMVTAGHAQEATATGTGAILRGLDKLTGQLYDIELSPGGLTKFGHIEIVLEDCRYPDGNPSGDAYAFLTIRDVNDDAEVYSGWMVASSPALNPMEHSRYDVWPLRCTTS</sequence>
<keyword evidence="3" id="KW-1185">Reference proteome</keyword>
<evidence type="ECO:0000256" key="1">
    <source>
        <dbReference type="SAM" id="SignalP"/>
    </source>
</evidence>
<dbReference type="AlphaFoldDB" id="A0A1H5SLQ0"/>
<protein>
    <recommendedName>
        <fullName evidence="4">DUF2155 domain-containing protein</fullName>
    </recommendedName>
</protein>
<accession>A0A1H5SLQ0</accession>
<dbReference type="InterPro" id="IPR019225">
    <property type="entry name" value="DUF2155"/>
</dbReference>
<evidence type="ECO:0000313" key="3">
    <source>
        <dbReference type="Proteomes" id="UP000236752"/>
    </source>
</evidence>
<feature type="chain" id="PRO_5009284160" description="DUF2155 domain-containing protein" evidence="1">
    <location>
        <begin position="21"/>
        <end position="121"/>
    </location>
</feature>
<evidence type="ECO:0008006" key="4">
    <source>
        <dbReference type="Google" id="ProtNLM"/>
    </source>
</evidence>
<gene>
    <name evidence="2" type="ORF">SAMN04488045_0287</name>
</gene>
<dbReference type="OrthoDB" id="9810376at2"/>
<dbReference type="Proteomes" id="UP000236752">
    <property type="component" value="Unassembled WGS sequence"/>
</dbReference>
<feature type="signal peptide" evidence="1">
    <location>
        <begin position="1"/>
        <end position="20"/>
    </location>
</feature>
<dbReference type="EMBL" id="FNUZ01000001">
    <property type="protein sequence ID" value="SEF51542.1"/>
    <property type="molecule type" value="Genomic_DNA"/>
</dbReference>